<dbReference type="EMBL" id="JNAJ01000012">
    <property type="protein sequence ID" value="KGF91742.1"/>
    <property type="molecule type" value="Genomic_DNA"/>
</dbReference>
<comment type="caution">
    <text evidence="1">The sequence shown here is derived from an EMBL/GenBank/DDBJ whole genome shotgun (WGS) entry which is preliminary data.</text>
</comment>
<dbReference type="Proteomes" id="UP000030491">
    <property type="component" value="Unassembled WGS sequence"/>
</dbReference>
<reference evidence="2" key="1">
    <citation type="journal article" date="2014" name="Sci. Data">
        <title>Genomes of diverse isolates of the marine cyanobacterium Prochlorococcus.</title>
        <authorList>
            <person name="Biller S."/>
            <person name="Berube P."/>
            <person name="Thompson J."/>
            <person name="Kelly L."/>
            <person name="Roggensack S."/>
            <person name="Awad L."/>
            <person name="Roache-Johnson K."/>
            <person name="Ding H."/>
            <person name="Giovannoni S.J."/>
            <person name="Moore L.R."/>
            <person name="Chisholm S.W."/>
        </authorList>
    </citation>
    <scope>NUCLEOTIDE SEQUENCE [LARGE SCALE GENOMIC DNA]</scope>
</reference>
<name>A0A0A1ZQ76_PROMR</name>
<evidence type="ECO:0000313" key="1">
    <source>
        <dbReference type="EMBL" id="KGF91742.1"/>
    </source>
</evidence>
<accession>A0A0A1ZQ76</accession>
<dbReference type="AlphaFoldDB" id="A0A0A1ZQ76"/>
<sequence length="41" mass="4495">MGSDIGKSLFNKFSIKDFILSSKEAYQKELNNKGVGSDIGK</sequence>
<proteinExistence type="predicted"/>
<protein>
    <submittedName>
        <fullName evidence="1">Uncharacterized protein</fullName>
    </submittedName>
</protein>
<organism evidence="1 2">
    <name type="scientific">Prochlorococcus marinus str. MIT 9116</name>
    <dbReference type="NCBI Taxonomy" id="167544"/>
    <lineage>
        <taxon>Bacteria</taxon>
        <taxon>Bacillati</taxon>
        <taxon>Cyanobacteriota</taxon>
        <taxon>Cyanophyceae</taxon>
        <taxon>Synechococcales</taxon>
        <taxon>Prochlorococcaceae</taxon>
        <taxon>Prochlorococcus</taxon>
    </lineage>
</organism>
<gene>
    <name evidence="1" type="ORF">EU93_0889</name>
</gene>
<evidence type="ECO:0000313" key="2">
    <source>
        <dbReference type="Proteomes" id="UP000030491"/>
    </source>
</evidence>